<comment type="similarity">
    <text evidence="1">Belongs to the Mg-chelatase subunits D/I family. ComM subfamily.</text>
</comment>
<dbReference type="Gene3D" id="3.40.50.300">
    <property type="entry name" value="P-loop containing nucleotide triphosphate hydrolases"/>
    <property type="match status" value="1"/>
</dbReference>
<accession>A0A2M9BEE9</accession>
<evidence type="ECO:0000256" key="2">
    <source>
        <dbReference type="ARBA" id="ARBA00022741"/>
    </source>
</evidence>
<keyword evidence="3" id="KW-0067">ATP-binding</keyword>
<dbReference type="EMBL" id="PGEZ01000001">
    <property type="protein sequence ID" value="PJJ56316.1"/>
    <property type="molecule type" value="Genomic_DNA"/>
</dbReference>
<dbReference type="SUPFAM" id="SSF54211">
    <property type="entry name" value="Ribosomal protein S5 domain 2-like"/>
    <property type="match status" value="1"/>
</dbReference>
<dbReference type="AlphaFoldDB" id="A0A2M9BEE9"/>
<dbReference type="InterPro" id="IPR025158">
    <property type="entry name" value="Mg_chelat-rel_C"/>
</dbReference>
<dbReference type="InterPro" id="IPR020568">
    <property type="entry name" value="Ribosomal_Su5_D2-typ_SF"/>
</dbReference>
<dbReference type="OrthoDB" id="9813147at2"/>
<dbReference type="PRINTS" id="PR01657">
    <property type="entry name" value="MCMFAMILY"/>
</dbReference>
<feature type="domain" description="MCM C-terminal AAA(+) ATPase" evidence="4">
    <location>
        <begin position="283"/>
        <end position="358"/>
    </location>
</feature>
<protein>
    <submittedName>
        <fullName evidence="5">Magnesium chelatase family protein</fullName>
    </submittedName>
</protein>
<dbReference type="Pfam" id="PF13335">
    <property type="entry name" value="Mg_chelatase_C"/>
    <property type="match status" value="1"/>
</dbReference>
<dbReference type="NCBIfam" id="TIGR00368">
    <property type="entry name" value="YifB family Mg chelatase-like AAA ATPase"/>
    <property type="match status" value="1"/>
</dbReference>
<proteinExistence type="inferred from homology"/>
<dbReference type="SMART" id="SM00382">
    <property type="entry name" value="AAA"/>
    <property type="match status" value="1"/>
</dbReference>
<keyword evidence="6" id="KW-1185">Reference proteome</keyword>
<keyword evidence="2" id="KW-0547">Nucleotide-binding</keyword>
<dbReference type="Pfam" id="PF13541">
    <property type="entry name" value="ChlI"/>
    <property type="match status" value="1"/>
</dbReference>
<dbReference type="InterPro" id="IPR003593">
    <property type="entry name" value="AAA+_ATPase"/>
</dbReference>
<evidence type="ECO:0000256" key="1">
    <source>
        <dbReference type="ARBA" id="ARBA00006354"/>
    </source>
</evidence>
<dbReference type="Pfam" id="PF01078">
    <property type="entry name" value="Mg_chelatase"/>
    <property type="match status" value="1"/>
</dbReference>
<evidence type="ECO:0000256" key="3">
    <source>
        <dbReference type="ARBA" id="ARBA00022840"/>
    </source>
</evidence>
<dbReference type="Gene3D" id="3.30.230.10">
    <property type="match status" value="1"/>
</dbReference>
<dbReference type="InterPro" id="IPR000523">
    <property type="entry name" value="Mg_chelatse_chII-like_cat_dom"/>
</dbReference>
<comment type="caution">
    <text evidence="5">The sequence shown here is derived from an EMBL/GenBank/DDBJ whole genome shotgun (WGS) entry which is preliminary data.</text>
</comment>
<dbReference type="InterPro" id="IPR001208">
    <property type="entry name" value="MCM_dom"/>
</dbReference>
<evidence type="ECO:0000313" key="5">
    <source>
        <dbReference type="EMBL" id="PJJ56316.1"/>
    </source>
</evidence>
<gene>
    <name evidence="5" type="ORF">CLV56_0522</name>
</gene>
<dbReference type="PANTHER" id="PTHR32039:SF7">
    <property type="entry name" value="COMPETENCE PROTEIN COMM"/>
    <property type="match status" value="1"/>
</dbReference>
<dbReference type="PANTHER" id="PTHR32039">
    <property type="entry name" value="MAGNESIUM-CHELATASE SUBUNIT CHLI"/>
    <property type="match status" value="1"/>
</dbReference>
<organism evidence="5 6">
    <name type="scientific">Mumia flava</name>
    <dbReference type="NCBI Taxonomy" id="1348852"/>
    <lineage>
        <taxon>Bacteria</taxon>
        <taxon>Bacillati</taxon>
        <taxon>Actinomycetota</taxon>
        <taxon>Actinomycetes</taxon>
        <taxon>Propionibacteriales</taxon>
        <taxon>Nocardioidaceae</taxon>
        <taxon>Mumia</taxon>
    </lineage>
</organism>
<dbReference type="SUPFAM" id="SSF52540">
    <property type="entry name" value="P-loop containing nucleoside triphosphate hydrolases"/>
    <property type="match status" value="1"/>
</dbReference>
<dbReference type="InterPro" id="IPR004482">
    <property type="entry name" value="Mg_chelat-rel"/>
</dbReference>
<dbReference type="InterPro" id="IPR027417">
    <property type="entry name" value="P-loop_NTPase"/>
</dbReference>
<evidence type="ECO:0000259" key="4">
    <source>
        <dbReference type="PROSITE" id="PS50051"/>
    </source>
</evidence>
<sequence>MGVGRTRSVALSGMQGRMVEIEVDVSAGLPRTVLVGLPDTSLAESRDRCRAAVANSRLPWPDRKVTINLSPADLPKSGASFDLGIALAVLASQAYVPQDRLARAAVLGELALDGRLRAVAGVLPATVAAVAAGCEAVLVPEANAAEAALVPGARVVGVRSLCHAAALLRGEPEPSEPPVVEMSAIAVPFGDADRLEALDLADVVGQDPGRAALVVAAAGGHHLMLTGPPGVGKTMLAHRLPGLLPDLDHQQAMETAAVHSVAGLVSADAPLLRRPPFVDPHHTASAVALVGGGSRGIRPGAMSLAHHGVLFMDEAPEFRRDVLDALRQPLESGRVTISRAAQTATFPAQFQLVLAANPCGCGERAEVGEACSCLPVARRRYGERISAPVRDRIDLRLTLRSPSAQHRPGGGVTQRGTTERAQALVAEARARQHRRWGEHGQRANAGVPGAVLREHGLVPDAEEALTSRVRRGRANARSVDRVVRVAWTVADLLGHDRPCDDDVEAAWRLRDDAGLTETFLAEVLR</sequence>
<dbReference type="InterPro" id="IPR014721">
    <property type="entry name" value="Ribsml_uS5_D2-typ_fold_subgr"/>
</dbReference>
<dbReference type="GO" id="GO:0003677">
    <property type="term" value="F:DNA binding"/>
    <property type="evidence" value="ECO:0007669"/>
    <property type="project" value="InterPro"/>
</dbReference>
<reference evidence="5 6" key="1">
    <citation type="submission" date="2017-11" db="EMBL/GenBank/DDBJ databases">
        <title>Genomic Encyclopedia of Archaeal and Bacterial Type Strains, Phase II (KMG-II): From Individual Species to Whole Genera.</title>
        <authorList>
            <person name="Goeker M."/>
        </authorList>
    </citation>
    <scope>NUCLEOTIDE SEQUENCE [LARGE SCALE GENOMIC DNA]</scope>
    <source>
        <strain evidence="5 6">DSM 27763</strain>
    </source>
</reference>
<dbReference type="InterPro" id="IPR045006">
    <property type="entry name" value="CHLI-like"/>
</dbReference>
<dbReference type="GO" id="GO:0005524">
    <property type="term" value="F:ATP binding"/>
    <property type="evidence" value="ECO:0007669"/>
    <property type="project" value="UniProtKB-KW"/>
</dbReference>
<evidence type="ECO:0000313" key="6">
    <source>
        <dbReference type="Proteomes" id="UP000230842"/>
    </source>
</evidence>
<dbReference type="PROSITE" id="PS50051">
    <property type="entry name" value="MCM_2"/>
    <property type="match status" value="1"/>
</dbReference>
<name>A0A2M9BEE9_9ACTN</name>
<dbReference type="RefSeq" id="WP_100414344.1">
    <property type="nucleotide sequence ID" value="NZ_PGEZ01000001.1"/>
</dbReference>
<dbReference type="Proteomes" id="UP000230842">
    <property type="component" value="Unassembled WGS sequence"/>
</dbReference>